<protein>
    <recommendedName>
        <fullName evidence="2">SET domain-containing protein</fullName>
    </recommendedName>
</protein>
<dbReference type="InterPro" id="IPR046341">
    <property type="entry name" value="SET_dom_sf"/>
</dbReference>
<dbReference type="VEuPathDB" id="FungiDB:PPTG_01039"/>
<gene>
    <name evidence="1" type="ORF">L914_14760</name>
</gene>
<dbReference type="SUPFAM" id="SSF82199">
    <property type="entry name" value="SET domain"/>
    <property type="match status" value="1"/>
</dbReference>
<organism evidence="1">
    <name type="scientific">Phytophthora nicotianae</name>
    <name type="common">Potato buckeye rot agent</name>
    <name type="synonym">Phytophthora parasitica</name>
    <dbReference type="NCBI Taxonomy" id="4792"/>
    <lineage>
        <taxon>Eukaryota</taxon>
        <taxon>Sar</taxon>
        <taxon>Stramenopiles</taxon>
        <taxon>Oomycota</taxon>
        <taxon>Peronosporomycetes</taxon>
        <taxon>Peronosporales</taxon>
        <taxon>Peronosporaceae</taxon>
        <taxon>Phytophthora</taxon>
    </lineage>
</organism>
<accession>W2MRP2</accession>
<dbReference type="AlphaFoldDB" id="W2MRP2"/>
<name>W2MRP2_PHYNI</name>
<sequence>MQMKDLLSMPGMREKLSAVRSYRPTFVEPTHPPQDKLTQVNVYQTYVMEEVAWPDWVEPITQFIVPAGLRFEDIGDGDACVFHGDCFADTCNNAKMAIYCKPDCCWLDAKCSSAPRTHTGLKLYNTRRLGLLVYTTKALSAGEIIAEYSGTLCEYKALYEGQPEEAKKLNSGYTMFLNEKSKRGRFIYVEALKCGSIAQHACTPNVEFVEMQNRSSVKVLAWMIESVRPGPNCRPLRRRDLVQVRLRILLCYKNTAHFILSNTLST</sequence>
<dbReference type="Proteomes" id="UP000054532">
    <property type="component" value="Unassembled WGS sequence"/>
</dbReference>
<proteinExistence type="predicted"/>
<evidence type="ECO:0000313" key="1">
    <source>
        <dbReference type="EMBL" id="ETM39047.1"/>
    </source>
</evidence>
<feature type="non-terminal residue" evidence="1">
    <location>
        <position position="266"/>
    </location>
</feature>
<reference evidence="1" key="1">
    <citation type="submission" date="2013-11" db="EMBL/GenBank/DDBJ databases">
        <title>The Genome Sequence of Phytophthora parasitica IAC_01/95.</title>
        <authorList>
            <consortium name="The Broad Institute Genomics Platform"/>
            <person name="Russ C."/>
            <person name="Tyler B."/>
            <person name="Panabieres F."/>
            <person name="Shan W."/>
            <person name="Tripathy S."/>
            <person name="Grunwald N."/>
            <person name="Machado M."/>
            <person name="Johnson C.S."/>
            <person name="Arredondo F."/>
            <person name="Hong C."/>
            <person name="Coffey M."/>
            <person name="Young S.K."/>
            <person name="Zeng Q."/>
            <person name="Gargeya S."/>
            <person name="Fitzgerald M."/>
            <person name="Abouelleil A."/>
            <person name="Alvarado L."/>
            <person name="Chapman S.B."/>
            <person name="Gainer-Dewar J."/>
            <person name="Goldberg J."/>
            <person name="Griggs A."/>
            <person name="Gujja S."/>
            <person name="Hansen M."/>
            <person name="Howarth C."/>
            <person name="Imamovic A."/>
            <person name="Ireland A."/>
            <person name="Larimer J."/>
            <person name="McCowan C."/>
            <person name="Murphy C."/>
            <person name="Pearson M."/>
            <person name="Poon T.W."/>
            <person name="Priest M."/>
            <person name="Roberts A."/>
            <person name="Saif S."/>
            <person name="Shea T."/>
            <person name="Sykes S."/>
            <person name="Wortman J."/>
            <person name="Nusbaum C."/>
            <person name="Birren B."/>
        </authorList>
    </citation>
    <scope>NUCLEOTIDE SEQUENCE [LARGE SCALE GENOMIC DNA]</scope>
    <source>
        <strain evidence="1">IAC_01/95</strain>
    </source>
</reference>
<evidence type="ECO:0008006" key="2">
    <source>
        <dbReference type="Google" id="ProtNLM"/>
    </source>
</evidence>
<dbReference type="EMBL" id="KI694741">
    <property type="protein sequence ID" value="ETM39047.1"/>
    <property type="molecule type" value="Genomic_DNA"/>
</dbReference>
<dbReference type="Gene3D" id="2.170.270.10">
    <property type="entry name" value="SET domain"/>
    <property type="match status" value="1"/>
</dbReference>